<dbReference type="GeneID" id="63751244"/>
<sequence length="69" mass="7570">MTQVELIRHHVILSKPEILDDIINKIYAGGGNVVEVDQGPPLLIVANLHFDLAEHLSYIPGVESVEAVE</sequence>
<organism evidence="1 2">
    <name type="scientific">Aspergillus wentii DTO 134E9</name>
    <dbReference type="NCBI Taxonomy" id="1073089"/>
    <lineage>
        <taxon>Eukaryota</taxon>
        <taxon>Fungi</taxon>
        <taxon>Dikarya</taxon>
        <taxon>Ascomycota</taxon>
        <taxon>Pezizomycotina</taxon>
        <taxon>Eurotiomycetes</taxon>
        <taxon>Eurotiomycetidae</taxon>
        <taxon>Eurotiales</taxon>
        <taxon>Aspergillaceae</taxon>
        <taxon>Aspergillus</taxon>
        <taxon>Aspergillus subgen. Cremei</taxon>
    </lineage>
</organism>
<dbReference type="RefSeq" id="XP_040689229.1">
    <property type="nucleotide sequence ID" value="XM_040835396.1"/>
</dbReference>
<dbReference type="EMBL" id="KV878212">
    <property type="protein sequence ID" value="OJJ35553.1"/>
    <property type="molecule type" value="Genomic_DNA"/>
</dbReference>
<evidence type="ECO:0000313" key="1">
    <source>
        <dbReference type="EMBL" id="OJJ35553.1"/>
    </source>
</evidence>
<keyword evidence="2" id="KW-1185">Reference proteome</keyword>
<reference evidence="2" key="1">
    <citation type="journal article" date="2017" name="Genome Biol.">
        <title>Comparative genomics reveals high biological diversity and specific adaptations in the industrially and medically important fungal genus Aspergillus.</title>
        <authorList>
            <person name="de Vries R.P."/>
            <person name="Riley R."/>
            <person name="Wiebenga A."/>
            <person name="Aguilar-Osorio G."/>
            <person name="Amillis S."/>
            <person name="Uchima C.A."/>
            <person name="Anderluh G."/>
            <person name="Asadollahi M."/>
            <person name="Askin M."/>
            <person name="Barry K."/>
            <person name="Battaglia E."/>
            <person name="Bayram O."/>
            <person name="Benocci T."/>
            <person name="Braus-Stromeyer S.A."/>
            <person name="Caldana C."/>
            <person name="Canovas D."/>
            <person name="Cerqueira G.C."/>
            <person name="Chen F."/>
            <person name="Chen W."/>
            <person name="Choi C."/>
            <person name="Clum A."/>
            <person name="Dos Santos R.A."/>
            <person name="Damasio A.R."/>
            <person name="Diallinas G."/>
            <person name="Emri T."/>
            <person name="Fekete E."/>
            <person name="Flipphi M."/>
            <person name="Freyberg S."/>
            <person name="Gallo A."/>
            <person name="Gournas C."/>
            <person name="Habgood R."/>
            <person name="Hainaut M."/>
            <person name="Harispe M.L."/>
            <person name="Henrissat B."/>
            <person name="Hilden K.S."/>
            <person name="Hope R."/>
            <person name="Hossain A."/>
            <person name="Karabika E."/>
            <person name="Karaffa L."/>
            <person name="Karanyi Z."/>
            <person name="Krasevec N."/>
            <person name="Kuo A."/>
            <person name="Kusch H."/>
            <person name="LaButti K."/>
            <person name="Lagendijk E.L."/>
            <person name="Lapidus A."/>
            <person name="Levasseur A."/>
            <person name="Lindquist E."/>
            <person name="Lipzen A."/>
            <person name="Logrieco A.F."/>
            <person name="MacCabe A."/>
            <person name="Maekelae M.R."/>
            <person name="Malavazi I."/>
            <person name="Melin P."/>
            <person name="Meyer V."/>
            <person name="Mielnichuk N."/>
            <person name="Miskei M."/>
            <person name="Molnar A.P."/>
            <person name="Mule G."/>
            <person name="Ngan C.Y."/>
            <person name="Orejas M."/>
            <person name="Orosz E."/>
            <person name="Ouedraogo J.P."/>
            <person name="Overkamp K.M."/>
            <person name="Park H.-S."/>
            <person name="Perrone G."/>
            <person name="Piumi F."/>
            <person name="Punt P.J."/>
            <person name="Ram A.F."/>
            <person name="Ramon A."/>
            <person name="Rauscher S."/>
            <person name="Record E."/>
            <person name="Riano-Pachon D.M."/>
            <person name="Robert V."/>
            <person name="Roehrig J."/>
            <person name="Ruller R."/>
            <person name="Salamov A."/>
            <person name="Salih N.S."/>
            <person name="Samson R.A."/>
            <person name="Sandor E."/>
            <person name="Sanguinetti M."/>
            <person name="Schuetze T."/>
            <person name="Sepcic K."/>
            <person name="Shelest E."/>
            <person name="Sherlock G."/>
            <person name="Sophianopoulou V."/>
            <person name="Squina F.M."/>
            <person name="Sun H."/>
            <person name="Susca A."/>
            <person name="Todd R.B."/>
            <person name="Tsang A."/>
            <person name="Unkles S.E."/>
            <person name="van de Wiele N."/>
            <person name="van Rossen-Uffink D."/>
            <person name="Oliveira J.V."/>
            <person name="Vesth T.C."/>
            <person name="Visser J."/>
            <person name="Yu J.-H."/>
            <person name="Zhou M."/>
            <person name="Andersen M.R."/>
            <person name="Archer D.B."/>
            <person name="Baker S.E."/>
            <person name="Benoit I."/>
            <person name="Brakhage A.A."/>
            <person name="Braus G.H."/>
            <person name="Fischer R."/>
            <person name="Frisvad J.C."/>
            <person name="Goldman G.H."/>
            <person name="Houbraken J."/>
            <person name="Oakley B."/>
            <person name="Pocsi I."/>
            <person name="Scazzocchio C."/>
            <person name="Seiboth B."/>
            <person name="vanKuyk P.A."/>
            <person name="Wortman J."/>
            <person name="Dyer P.S."/>
            <person name="Grigoriev I.V."/>
        </authorList>
    </citation>
    <scope>NUCLEOTIDE SEQUENCE [LARGE SCALE GENOMIC DNA]</scope>
    <source>
        <strain evidence="2">DTO 134E9</strain>
    </source>
</reference>
<dbReference type="Proteomes" id="UP000184383">
    <property type="component" value="Unassembled WGS sequence"/>
</dbReference>
<gene>
    <name evidence="1" type="ORF">ASPWEDRAFT_40750</name>
</gene>
<name>A0A1L9RKZ6_ASPWE</name>
<dbReference type="AlphaFoldDB" id="A0A1L9RKZ6"/>
<protein>
    <submittedName>
        <fullName evidence="1">Uncharacterized protein</fullName>
    </submittedName>
</protein>
<dbReference type="VEuPathDB" id="FungiDB:ASPWEDRAFT_40750"/>
<accession>A0A1L9RKZ6</accession>
<evidence type="ECO:0000313" key="2">
    <source>
        <dbReference type="Proteomes" id="UP000184383"/>
    </source>
</evidence>
<proteinExistence type="predicted"/>